<evidence type="ECO:0000256" key="4">
    <source>
        <dbReference type="ARBA" id="ARBA00022840"/>
    </source>
</evidence>
<dbReference type="EMBL" id="JACHWP010000001">
    <property type="protein sequence ID" value="MBB3021974.1"/>
    <property type="molecule type" value="Genomic_DNA"/>
</dbReference>
<evidence type="ECO:0000256" key="1">
    <source>
        <dbReference type="ARBA" id="ARBA00008276"/>
    </source>
</evidence>
<dbReference type="EC" id="6.3.2.17" evidence="5"/>
<dbReference type="PANTHER" id="PTHR11136:SF0">
    <property type="entry name" value="DIHYDROFOLATE SYNTHETASE-RELATED"/>
    <property type="match status" value="1"/>
</dbReference>
<dbReference type="GO" id="GO:0005524">
    <property type="term" value="F:ATP binding"/>
    <property type="evidence" value="ECO:0007669"/>
    <property type="project" value="UniProtKB-KW"/>
</dbReference>
<protein>
    <submittedName>
        <fullName evidence="5">Dihydrofolate synthase/folylpolyglutamate synthase</fullName>
        <ecNumber evidence="5">6.3.2.12</ecNumber>
        <ecNumber evidence="5">6.3.2.17</ecNumber>
    </submittedName>
</protein>
<sequence length="418" mass="45594">MPARLLSEDEPFFREWKRHHGPMVRSRQRAALLAETVGIDRDPAVPVIGVVGSKGKGTTVAAATQQLRRLGLNVGTVSSPPFITNLERIRFNGEPISLEDYTELGQVLSDAIQQLPPVEETDGYLAPTGCFTLMGAHYLLERGADVLVIEEGLGGATDEISQFRLDTLVVTPVFLEHEGVIGDTIEEIAWNLVGAGDRRTERVVTLEAQDPVAIRAIEVLLPQAHVLRVPSPEDLGFGPLTSANIAAGYTAALAAHHRADTLEDLPALDLSGARHLQLPGRSSFLEHNGAPWFLDAAISREGFQAALAAVSAHSDFRGARYLVCLPDIKDITRIIDVVDKDRTTLVRTHEDHLTFENYPEDWAQASFEDAVRDAETSGDPVVCLGTMSFAAEMAERMGLDVDRWWVEDPSAAETGVER</sequence>
<gene>
    <name evidence="5" type="ORF">FHX50_000222</name>
</gene>
<dbReference type="GO" id="GO:0008841">
    <property type="term" value="F:dihydrofolate synthase activity"/>
    <property type="evidence" value="ECO:0007669"/>
    <property type="project" value="UniProtKB-EC"/>
</dbReference>
<dbReference type="GO" id="GO:0005829">
    <property type="term" value="C:cytosol"/>
    <property type="evidence" value="ECO:0007669"/>
    <property type="project" value="TreeGrafter"/>
</dbReference>
<organism evidence="5 6">
    <name type="scientific">Helcobacillus massiliensis</name>
    <dbReference type="NCBI Taxonomy" id="521392"/>
    <lineage>
        <taxon>Bacteria</taxon>
        <taxon>Bacillati</taxon>
        <taxon>Actinomycetota</taxon>
        <taxon>Actinomycetes</taxon>
        <taxon>Micrococcales</taxon>
        <taxon>Dermabacteraceae</taxon>
        <taxon>Helcobacillus</taxon>
    </lineage>
</organism>
<evidence type="ECO:0000256" key="2">
    <source>
        <dbReference type="ARBA" id="ARBA00022598"/>
    </source>
</evidence>
<evidence type="ECO:0000313" key="5">
    <source>
        <dbReference type="EMBL" id="MBB3021974.1"/>
    </source>
</evidence>
<dbReference type="SUPFAM" id="SSF53623">
    <property type="entry name" value="MurD-like peptide ligases, catalytic domain"/>
    <property type="match status" value="1"/>
</dbReference>
<comment type="similarity">
    <text evidence="1">Belongs to the folylpolyglutamate synthase family.</text>
</comment>
<dbReference type="InterPro" id="IPR001645">
    <property type="entry name" value="Folylpolyglutamate_synth"/>
</dbReference>
<dbReference type="AlphaFoldDB" id="A0A839QNU6"/>
<dbReference type="Gene3D" id="3.40.1190.10">
    <property type="entry name" value="Mur-like, catalytic domain"/>
    <property type="match status" value="1"/>
</dbReference>
<name>A0A839QNU6_9MICO</name>
<evidence type="ECO:0000313" key="6">
    <source>
        <dbReference type="Proteomes" id="UP000568050"/>
    </source>
</evidence>
<proteinExistence type="inferred from homology"/>
<dbReference type="Proteomes" id="UP000568050">
    <property type="component" value="Unassembled WGS sequence"/>
</dbReference>
<keyword evidence="6" id="KW-1185">Reference proteome</keyword>
<dbReference type="InterPro" id="IPR036565">
    <property type="entry name" value="Mur-like_cat_sf"/>
</dbReference>
<keyword evidence="3" id="KW-0547">Nucleotide-binding</keyword>
<accession>A0A839QNU6</accession>
<evidence type="ECO:0000256" key="3">
    <source>
        <dbReference type="ARBA" id="ARBA00022741"/>
    </source>
</evidence>
<reference evidence="5 6" key="1">
    <citation type="submission" date="2020-08" db="EMBL/GenBank/DDBJ databases">
        <title>Sequencing the genomes of 1000 actinobacteria strains.</title>
        <authorList>
            <person name="Klenk H.-P."/>
        </authorList>
    </citation>
    <scope>NUCLEOTIDE SEQUENCE [LARGE SCALE GENOMIC DNA]</scope>
    <source>
        <strain evidence="5 6">DSM 23040</strain>
    </source>
</reference>
<dbReference type="PANTHER" id="PTHR11136">
    <property type="entry name" value="FOLYLPOLYGLUTAMATE SYNTHASE-RELATED"/>
    <property type="match status" value="1"/>
</dbReference>
<comment type="caution">
    <text evidence="5">The sequence shown here is derived from an EMBL/GenBank/DDBJ whole genome shotgun (WGS) entry which is preliminary data.</text>
</comment>
<keyword evidence="2 5" id="KW-0436">Ligase</keyword>
<keyword evidence="4" id="KW-0067">ATP-binding</keyword>
<dbReference type="EC" id="6.3.2.12" evidence="5"/>
<dbReference type="RefSeq" id="WP_183373652.1">
    <property type="nucleotide sequence ID" value="NZ_CBCSFZ010000003.1"/>
</dbReference>
<dbReference type="GO" id="GO:0004326">
    <property type="term" value="F:tetrahydrofolylpolyglutamate synthase activity"/>
    <property type="evidence" value="ECO:0007669"/>
    <property type="project" value="UniProtKB-EC"/>
</dbReference>